<comment type="caution">
    <text evidence="2">The sequence shown here is derived from an EMBL/GenBank/DDBJ whole genome shotgun (WGS) entry which is preliminary data.</text>
</comment>
<dbReference type="EMBL" id="BNCK01000001">
    <property type="protein sequence ID" value="GHF81570.1"/>
    <property type="molecule type" value="Genomic_DNA"/>
</dbReference>
<accession>A0A919BDM7</accession>
<reference evidence="2" key="1">
    <citation type="journal article" date="2014" name="Int. J. Syst. Evol. Microbiol.">
        <title>Complete genome sequence of Corynebacterium casei LMG S-19264T (=DSM 44701T), isolated from a smear-ripened cheese.</title>
        <authorList>
            <consortium name="US DOE Joint Genome Institute (JGI-PGF)"/>
            <person name="Walter F."/>
            <person name="Albersmeier A."/>
            <person name="Kalinowski J."/>
            <person name="Ruckert C."/>
        </authorList>
    </citation>
    <scope>NUCLEOTIDE SEQUENCE</scope>
    <source>
        <strain evidence="2">KCTC 42731</strain>
    </source>
</reference>
<protein>
    <submittedName>
        <fullName evidence="2">Uncharacterized protein</fullName>
    </submittedName>
</protein>
<evidence type="ECO:0000256" key="1">
    <source>
        <dbReference type="SAM" id="Phobius"/>
    </source>
</evidence>
<proteinExistence type="predicted"/>
<dbReference type="AlphaFoldDB" id="A0A919BDM7"/>
<reference evidence="2" key="2">
    <citation type="submission" date="2020-09" db="EMBL/GenBank/DDBJ databases">
        <authorList>
            <person name="Sun Q."/>
            <person name="Kim S."/>
        </authorList>
    </citation>
    <scope>NUCLEOTIDE SEQUENCE</scope>
    <source>
        <strain evidence="2">KCTC 42731</strain>
    </source>
</reference>
<name>A0A919BDM7_9GAMM</name>
<dbReference type="Proteomes" id="UP000623842">
    <property type="component" value="Unassembled WGS sequence"/>
</dbReference>
<feature type="transmembrane region" description="Helical" evidence="1">
    <location>
        <begin position="44"/>
        <end position="73"/>
    </location>
</feature>
<organism evidence="2 3">
    <name type="scientific">Thalassotalea marina</name>
    <dbReference type="NCBI Taxonomy" id="1673741"/>
    <lineage>
        <taxon>Bacteria</taxon>
        <taxon>Pseudomonadati</taxon>
        <taxon>Pseudomonadota</taxon>
        <taxon>Gammaproteobacteria</taxon>
        <taxon>Alteromonadales</taxon>
        <taxon>Colwelliaceae</taxon>
        <taxon>Thalassotalea</taxon>
    </lineage>
</organism>
<keyword evidence="1" id="KW-0472">Membrane</keyword>
<keyword evidence="3" id="KW-1185">Reference proteome</keyword>
<evidence type="ECO:0000313" key="3">
    <source>
        <dbReference type="Proteomes" id="UP000623842"/>
    </source>
</evidence>
<gene>
    <name evidence="2" type="ORF">GCM10017161_06260</name>
</gene>
<evidence type="ECO:0000313" key="2">
    <source>
        <dbReference type="EMBL" id="GHF81570.1"/>
    </source>
</evidence>
<sequence>MMHYLFLWNIPTLRELSVAERRRIIKSSIALFRREKSVDMQGRYFIIAILALLPAIIIFVNFTLTFAFVMFLINSAMLEWFLAKSEAPFIRDIIETEFESLA</sequence>
<dbReference type="RefSeq" id="WP_189767242.1">
    <property type="nucleotide sequence ID" value="NZ_BNCK01000001.1"/>
</dbReference>
<keyword evidence="1" id="KW-1133">Transmembrane helix</keyword>
<keyword evidence="1" id="KW-0812">Transmembrane</keyword>